<comment type="catalytic activity">
    <reaction evidence="18">
        <text>alpha-ribazole 5'-phosphate + adenosylcob(III)inamide-GDP = adenosylcob(III)alamin 5'-phosphate + GMP + H(+)</text>
        <dbReference type="Rhea" id="RHEA:23560"/>
        <dbReference type="ChEBI" id="CHEBI:15378"/>
        <dbReference type="ChEBI" id="CHEBI:57918"/>
        <dbReference type="ChEBI" id="CHEBI:58115"/>
        <dbReference type="ChEBI" id="CHEBI:60487"/>
        <dbReference type="ChEBI" id="CHEBI:60493"/>
        <dbReference type="EC" id="2.7.8.26"/>
    </reaction>
</comment>
<evidence type="ECO:0000256" key="15">
    <source>
        <dbReference type="ARBA" id="ARBA00032605"/>
    </source>
</evidence>
<evidence type="ECO:0000256" key="12">
    <source>
        <dbReference type="ARBA" id="ARBA00022989"/>
    </source>
</evidence>
<evidence type="ECO:0000256" key="2">
    <source>
        <dbReference type="ARBA" id="ARBA00004651"/>
    </source>
</evidence>
<evidence type="ECO:0000256" key="6">
    <source>
        <dbReference type="ARBA" id="ARBA00015850"/>
    </source>
</evidence>
<evidence type="ECO:0000313" key="20">
    <source>
        <dbReference type="EMBL" id="CAB4892534.1"/>
    </source>
</evidence>
<comment type="cofactor">
    <cofactor evidence="1">
        <name>Mg(2+)</name>
        <dbReference type="ChEBI" id="CHEBI:18420"/>
    </cofactor>
</comment>
<dbReference type="NCBIfam" id="TIGR00317">
    <property type="entry name" value="cobS"/>
    <property type="match status" value="1"/>
</dbReference>
<feature type="transmembrane region" description="Helical" evidence="19">
    <location>
        <begin position="199"/>
        <end position="223"/>
    </location>
</feature>
<evidence type="ECO:0000256" key="16">
    <source>
        <dbReference type="ARBA" id="ARBA00032853"/>
    </source>
</evidence>
<comment type="similarity">
    <text evidence="4">Belongs to the CobS family.</text>
</comment>
<organism evidence="20">
    <name type="scientific">freshwater metagenome</name>
    <dbReference type="NCBI Taxonomy" id="449393"/>
    <lineage>
        <taxon>unclassified sequences</taxon>
        <taxon>metagenomes</taxon>
        <taxon>ecological metagenomes</taxon>
    </lineage>
</organism>
<comment type="catalytic activity">
    <reaction evidence="17">
        <text>alpha-ribazole + adenosylcob(III)inamide-GDP = adenosylcob(III)alamin + GMP + H(+)</text>
        <dbReference type="Rhea" id="RHEA:16049"/>
        <dbReference type="ChEBI" id="CHEBI:10329"/>
        <dbReference type="ChEBI" id="CHEBI:15378"/>
        <dbReference type="ChEBI" id="CHEBI:18408"/>
        <dbReference type="ChEBI" id="CHEBI:58115"/>
        <dbReference type="ChEBI" id="CHEBI:60487"/>
        <dbReference type="EC" id="2.7.8.26"/>
    </reaction>
</comment>
<name>A0A6J7FGA9_9ZZZZ</name>
<evidence type="ECO:0000256" key="1">
    <source>
        <dbReference type="ARBA" id="ARBA00001946"/>
    </source>
</evidence>
<dbReference type="EMBL" id="CAFBMC010000017">
    <property type="protein sequence ID" value="CAB4892534.1"/>
    <property type="molecule type" value="Genomic_DNA"/>
</dbReference>
<keyword evidence="12 19" id="KW-1133">Transmembrane helix</keyword>
<evidence type="ECO:0000256" key="5">
    <source>
        <dbReference type="ARBA" id="ARBA00013200"/>
    </source>
</evidence>
<evidence type="ECO:0000256" key="8">
    <source>
        <dbReference type="ARBA" id="ARBA00022573"/>
    </source>
</evidence>
<evidence type="ECO:0000256" key="7">
    <source>
        <dbReference type="ARBA" id="ARBA00022475"/>
    </source>
</evidence>
<proteinExistence type="inferred from homology"/>
<dbReference type="PANTHER" id="PTHR34148">
    <property type="entry name" value="ADENOSYLCOBINAMIDE-GDP RIBAZOLETRANSFERASE"/>
    <property type="match status" value="1"/>
</dbReference>
<dbReference type="GO" id="GO:0051073">
    <property type="term" value="F:adenosylcobinamide-GDP ribazoletransferase activity"/>
    <property type="evidence" value="ECO:0007669"/>
    <property type="project" value="UniProtKB-EC"/>
</dbReference>
<accession>A0A6J7FGA9</accession>
<feature type="transmembrane region" description="Helical" evidence="19">
    <location>
        <begin position="118"/>
        <end position="138"/>
    </location>
</feature>
<feature type="transmembrane region" description="Helical" evidence="19">
    <location>
        <begin position="235"/>
        <end position="254"/>
    </location>
</feature>
<dbReference type="HAMAP" id="MF_00719">
    <property type="entry name" value="CobS"/>
    <property type="match status" value="1"/>
</dbReference>
<dbReference type="Pfam" id="PF02654">
    <property type="entry name" value="CobS"/>
    <property type="match status" value="1"/>
</dbReference>
<comment type="pathway">
    <text evidence="3">Cofactor biosynthesis; adenosylcobalamin biosynthesis; adenosylcobalamin from cob(II)yrinate a,c-diamide: step 7/7.</text>
</comment>
<evidence type="ECO:0000256" key="17">
    <source>
        <dbReference type="ARBA" id="ARBA00048623"/>
    </source>
</evidence>
<keyword evidence="11" id="KW-0460">Magnesium</keyword>
<dbReference type="GO" id="GO:0005886">
    <property type="term" value="C:plasma membrane"/>
    <property type="evidence" value="ECO:0007669"/>
    <property type="project" value="UniProtKB-SubCell"/>
</dbReference>
<comment type="subcellular location">
    <subcellularLocation>
        <location evidence="2">Cell membrane</location>
        <topology evidence="2">Multi-pass membrane protein</topology>
    </subcellularLocation>
</comment>
<keyword evidence="8" id="KW-0169">Cobalamin biosynthesis</keyword>
<dbReference type="GO" id="GO:0008818">
    <property type="term" value="F:cobalamin 5'-phosphate synthase activity"/>
    <property type="evidence" value="ECO:0007669"/>
    <property type="project" value="InterPro"/>
</dbReference>
<keyword evidence="13 19" id="KW-0472">Membrane</keyword>
<evidence type="ECO:0000256" key="11">
    <source>
        <dbReference type="ARBA" id="ARBA00022842"/>
    </source>
</evidence>
<keyword evidence="9" id="KW-0808">Transferase</keyword>
<reference evidence="20" key="1">
    <citation type="submission" date="2020-05" db="EMBL/GenBank/DDBJ databases">
        <authorList>
            <person name="Chiriac C."/>
            <person name="Salcher M."/>
            <person name="Ghai R."/>
            <person name="Kavagutti S V."/>
        </authorList>
    </citation>
    <scope>NUCLEOTIDE SEQUENCE</scope>
</reference>
<evidence type="ECO:0000256" key="4">
    <source>
        <dbReference type="ARBA" id="ARBA00010561"/>
    </source>
</evidence>
<feature type="transmembrane region" description="Helical" evidence="19">
    <location>
        <begin position="65"/>
        <end position="82"/>
    </location>
</feature>
<sequence length="255" mass="26333">MKLGSATEMSNALRLAIGTFTRVPVPPPDVINRLIGGQAMALAPCIAVVLALVCGVPLLGWQTQIPHALLATLSIAILAWITRGLHLDGLADVADGLGSNKPPEQALAIARKSDIGPFGVLTLAFTLLIQVFALTACLDHGNGYLAFIAAVFVSRIGLTWGCIQGWPAARADGLGAVVAETLPIAVPIIWTAPALIGSYFVFGALGMAAITAGIISALMLFVLCRKRFGGVTGDVFGAAIEISMTATLLVLLLAN</sequence>
<keyword evidence="10 19" id="KW-0812">Transmembrane</keyword>
<comment type="function">
    <text evidence="14">Joins adenosylcobinamide-GDP and alpha-ribazole to generate adenosylcobalamin (Ado-cobalamin). Also synthesizes adenosylcobalamin 5'-phosphate from adenosylcobinamide-GDP and alpha-ribazole 5'-phosphate.</text>
</comment>
<dbReference type="EC" id="2.7.8.26" evidence="5"/>
<protein>
    <recommendedName>
        <fullName evidence="6">Adenosylcobinamide-GDP ribazoletransferase</fullName>
        <ecNumber evidence="5">2.7.8.26</ecNumber>
    </recommendedName>
    <alternativeName>
        <fullName evidence="16">Cobalamin synthase</fullName>
    </alternativeName>
    <alternativeName>
        <fullName evidence="15">Cobalamin-5'-phosphate synthase</fullName>
    </alternativeName>
</protein>
<dbReference type="GO" id="GO:0009236">
    <property type="term" value="P:cobalamin biosynthetic process"/>
    <property type="evidence" value="ECO:0007669"/>
    <property type="project" value="UniProtKB-UniPathway"/>
</dbReference>
<evidence type="ECO:0000256" key="13">
    <source>
        <dbReference type="ARBA" id="ARBA00023136"/>
    </source>
</evidence>
<gene>
    <name evidence="20" type="ORF">UFOPK3495_00482</name>
</gene>
<keyword evidence="7" id="KW-1003">Cell membrane</keyword>
<evidence type="ECO:0000256" key="9">
    <source>
        <dbReference type="ARBA" id="ARBA00022679"/>
    </source>
</evidence>
<feature type="transmembrane region" description="Helical" evidence="19">
    <location>
        <begin position="144"/>
        <end position="162"/>
    </location>
</feature>
<dbReference type="UniPathway" id="UPA00148">
    <property type="reaction ID" value="UER00238"/>
</dbReference>
<evidence type="ECO:0000256" key="14">
    <source>
        <dbReference type="ARBA" id="ARBA00025228"/>
    </source>
</evidence>
<evidence type="ECO:0000256" key="10">
    <source>
        <dbReference type="ARBA" id="ARBA00022692"/>
    </source>
</evidence>
<evidence type="ECO:0000256" key="18">
    <source>
        <dbReference type="ARBA" id="ARBA00049504"/>
    </source>
</evidence>
<dbReference type="AlphaFoldDB" id="A0A6J7FGA9"/>
<feature type="transmembrane region" description="Helical" evidence="19">
    <location>
        <begin position="174"/>
        <end position="193"/>
    </location>
</feature>
<evidence type="ECO:0000256" key="19">
    <source>
        <dbReference type="SAM" id="Phobius"/>
    </source>
</evidence>
<feature type="transmembrane region" description="Helical" evidence="19">
    <location>
        <begin position="39"/>
        <end position="59"/>
    </location>
</feature>
<evidence type="ECO:0000256" key="3">
    <source>
        <dbReference type="ARBA" id="ARBA00004663"/>
    </source>
</evidence>
<dbReference type="PANTHER" id="PTHR34148:SF1">
    <property type="entry name" value="ADENOSYLCOBINAMIDE-GDP RIBAZOLETRANSFERASE"/>
    <property type="match status" value="1"/>
</dbReference>
<dbReference type="InterPro" id="IPR003805">
    <property type="entry name" value="CobS"/>
</dbReference>